<feature type="chain" id="PRO_5013343907" evidence="1">
    <location>
        <begin position="20"/>
        <end position="140"/>
    </location>
</feature>
<dbReference type="Proteomes" id="UP000242414">
    <property type="component" value="Unassembled WGS sequence"/>
</dbReference>
<dbReference type="EMBL" id="KV922038">
    <property type="protein sequence ID" value="ORE02662.1"/>
    <property type="molecule type" value="Genomic_DNA"/>
</dbReference>
<feature type="signal peptide" evidence="1">
    <location>
        <begin position="1"/>
        <end position="19"/>
    </location>
</feature>
<proteinExistence type="predicted"/>
<name>A0A1X0QSE0_RHIZD</name>
<dbReference type="VEuPathDB" id="FungiDB:BCV72DRAFT_338549"/>
<dbReference type="OrthoDB" id="2288006at2759"/>
<protein>
    <submittedName>
        <fullName evidence="2">Uncharacterized protein</fullName>
    </submittedName>
</protein>
<organism evidence="2">
    <name type="scientific">Rhizopus microsporus var. microsporus</name>
    <dbReference type="NCBI Taxonomy" id="86635"/>
    <lineage>
        <taxon>Eukaryota</taxon>
        <taxon>Fungi</taxon>
        <taxon>Fungi incertae sedis</taxon>
        <taxon>Mucoromycota</taxon>
        <taxon>Mucoromycotina</taxon>
        <taxon>Mucoromycetes</taxon>
        <taxon>Mucorales</taxon>
        <taxon>Mucorineae</taxon>
        <taxon>Rhizopodaceae</taxon>
        <taxon>Rhizopus</taxon>
    </lineage>
</organism>
<dbReference type="AlphaFoldDB" id="A0A1X0QSE0"/>
<evidence type="ECO:0000313" key="2">
    <source>
        <dbReference type="EMBL" id="ORE02662.1"/>
    </source>
</evidence>
<reference evidence="2" key="1">
    <citation type="journal article" date="2016" name="Proc. Natl. Acad. Sci. U.S.A.">
        <title>Lipid metabolic changes in an early divergent fungus govern the establishment of a mutualistic symbiosis with endobacteria.</title>
        <authorList>
            <person name="Lastovetsky O.A."/>
            <person name="Gaspar M.L."/>
            <person name="Mondo S.J."/>
            <person name="LaButti K.M."/>
            <person name="Sandor L."/>
            <person name="Grigoriev I.V."/>
            <person name="Henry S.A."/>
            <person name="Pawlowska T.E."/>
        </authorList>
    </citation>
    <scope>NUCLEOTIDE SEQUENCE [LARGE SCALE GENOMIC DNA]</scope>
    <source>
        <strain evidence="2">ATCC 52814</strain>
    </source>
</reference>
<accession>A0A1X0QSE0</accession>
<keyword evidence="1" id="KW-0732">Signal</keyword>
<sequence>MTSLWLNFSLLAKQSLVLGREMWPPIMPVGSSVQHPLPGKRKNSKQAASSVVAAEIDTFEESDSVQIEGLEESIATWVGRKGRATAVVDRKTRYFNTLRMNGILDLFDAFESFQLSNFSVETQEKIRQLQFIASIMIFYF</sequence>
<evidence type="ECO:0000256" key="1">
    <source>
        <dbReference type="SAM" id="SignalP"/>
    </source>
</evidence>
<gene>
    <name evidence="2" type="ORF">BCV72DRAFT_338549</name>
</gene>